<keyword evidence="2" id="KW-0808">Transferase</keyword>
<feature type="compositionally biased region" description="Polar residues" evidence="6">
    <location>
        <begin position="501"/>
        <end position="517"/>
    </location>
</feature>
<evidence type="ECO:0000259" key="7">
    <source>
        <dbReference type="PROSITE" id="PS50011"/>
    </source>
</evidence>
<feature type="compositionally biased region" description="Gly residues" evidence="6">
    <location>
        <begin position="1071"/>
        <end position="1081"/>
    </location>
</feature>
<feature type="compositionally biased region" description="Pro residues" evidence="6">
    <location>
        <begin position="473"/>
        <end position="485"/>
    </location>
</feature>
<feature type="compositionally biased region" description="Low complexity" evidence="6">
    <location>
        <begin position="486"/>
        <end position="498"/>
    </location>
</feature>
<evidence type="ECO:0000256" key="6">
    <source>
        <dbReference type="SAM" id="MobiDB-lite"/>
    </source>
</evidence>
<dbReference type="PANTHER" id="PTHR11584">
    <property type="entry name" value="SERINE/THREONINE PROTEIN KINASE"/>
    <property type="match status" value="1"/>
</dbReference>
<feature type="region of interest" description="Disordered" evidence="6">
    <location>
        <begin position="1057"/>
        <end position="1096"/>
    </location>
</feature>
<keyword evidence="9" id="KW-1185">Reference proteome</keyword>
<feature type="compositionally biased region" description="Low complexity" evidence="6">
    <location>
        <begin position="298"/>
        <end position="314"/>
    </location>
</feature>
<dbReference type="SMART" id="SM00220">
    <property type="entry name" value="S_TKc"/>
    <property type="match status" value="1"/>
</dbReference>
<organism evidence="8 9">
    <name type="scientific">Vitrella brassicaformis (strain CCMP3155)</name>
    <dbReference type="NCBI Taxonomy" id="1169540"/>
    <lineage>
        <taxon>Eukaryota</taxon>
        <taxon>Sar</taxon>
        <taxon>Alveolata</taxon>
        <taxon>Colpodellida</taxon>
        <taxon>Vitrellaceae</taxon>
        <taxon>Vitrella</taxon>
    </lineage>
</organism>
<evidence type="ECO:0000313" key="9">
    <source>
        <dbReference type="Proteomes" id="UP000041254"/>
    </source>
</evidence>
<dbReference type="STRING" id="1169540.A0A0G4H5G2"/>
<dbReference type="Gene3D" id="1.10.510.10">
    <property type="entry name" value="Transferase(Phosphotransferase) domain 1"/>
    <property type="match status" value="1"/>
</dbReference>
<evidence type="ECO:0000256" key="4">
    <source>
        <dbReference type="ARBA" id="ARBA00022777"/>
    </source>
</evidence>
<evidence type="ECO:0000256" key="2">
    <source>
        <dbReference type="ARBA" id="ARBA00022679"/>
    </source>
</evidence>
<feature type="compositionally biased region" description="Polar residues" evidence="6">
    <location>
        <begin position="792"/>
        <end position="805"/>
    </location>
</feature>
<feature type="compositionally biased region" description="Gly residues" evidence="6">
    <location>
        <begin position="675"/>
        <end position="689"/>
    </location>
</feature>
<feature type="compositionally biased region" description="Low complexity" evidence="6">
    <location>
        <begin position="901"/>
        <end position="912"/>
    </location>
</feature>
<feature type="compositionally biased region" description="Basic and acidic residues" evidence="6">
    <location>
        <begin position="962"/>
        <end position="979"/>
    </location>
</feature>
<feature type="compositionally biased region" description="Low complexity" evidence="6">
    <location>
        <begin position="395"/>
        <end position="405"/>
    </location>
</feature>
<evidence type="ECO:0000256" key="1">
    <source>
        <dbReference type="ARBA" id="ARBA00022527"/>
    </source>
</evidence>
<feature type="region of interest" description="Disordered" evidence="6">
    <location>
        <begin position="1341"/>
        <end position="1459"/>
    </location>
</feature>
<dbReference type="VEuPathDB" id="CryptoDB:Vbra_10662"/>
<feature type="compositionally biased region" description="Gly residues" evidence="6">
    <location>
        <begin position="1447"/>
        <end position="1459"/>
    </location>
</feature>
<name>A0A0G4H5G2_VITBC</name>
<proteinExistence type="predicted"/>
<keyword evidence="1" id="KW-0723">Serine/threonine-protein kinase</keyword>
<gene>
    <name evidence="8" type="ORF">Vbra_10662</name>
</gene>
<dbReference type="CDD" id="cd06606">
    <property type="entry name" value="STKc_MAPKKK"/>
    <property type="match status" value="1"/>
</dbReference>
<feature type="compositionally biased region" description="Low complexity" evidence="6">
    <location>
        <begin position="1382"/>
        <end position="1400"/>
    </location>
</feature>
<dbReference type="EMBL" id="CDMY01001019">
    <property type="protein sequence ID" value="CEM39031.1"/>
    <property type="molecule type" value="Genomic_DNA"/>
</dbReference>
<evidence type="ECO:0000256" key="5">
    <source>
        <dbReference type="ARBA" id="ARBA00022840"/>
    </source>
</evidence>
<keyword evidence="5" id="KW-0067">ATP-binding</keyword>
<feature type="compositionally biased region" description="Low complexity" evidence="6">
    <location>
        <begin position="1419"/>
        <end position="1435"/>
    </location>
</feature>
<feature type="compositionally biased region" description="Low complexity" evidence="6">
    <location>
        <begin position="705"/>
        <end position="721"/>
    </location>
</feature>
<feature type="compositionally biased region" description="Polar residues" evidence="6">
    <location>
        <begin position="443"/>
        <end position="461"/>
    </location>
</feature>
<feature type="compositionally biased region" description="Basic and acidic residues" evidence="6">
    <location>
        <begin position="266"/>
        <end position="286"/>
    </location>
</feature>
<feature type="compositionally biased region" description="Low complexity" evidence="6">
    <location>
        <begin position="1082"/>
        <end position="1093"/>
    </location>
</feature>
<dbReference type="InterPro" id="IPR008271">
    <property type="entry name" value="Ser/Thr_kinase_AS"/>
</dbReference>
<feature type="region of interest" description="Disordered" evidence="6">
    <location>
        <begin position="1"/>
        <end position="1044"/>
    </location>
</feature>
<keyword evidence="3" id="KW-0547">Nucleotide-binding</keyword>
<dbReference type="OMA" id="PPIFENV"/>
<accession>A0A0G4H5G2</accession>
<dbReference type="Pfam" id="PF00069">
    <property type="entry name" value="Pkinase"/>
    <property type="match status" value="1"/>
</dbReference>
<feature type="compositionally biased region" description="Basic and acidic residues" evidence="6">
    <location>
        <begin position="605"/>
        <end position="617"/>
    </location>
</feature>
<evidence type="ECO:0000313" key="8">
    <source>
        <dbReference type="EMBL" id="CEM39031.1"/>
    </source>
</evidence>
<feature type="compositionally biased region" description="Pro residues" evidence="6">
    <location>
        <begin position="890"/>
        <end position="900"/>
    </location>
</feature>
<feature type="domain" description="Protein kinase" evidence="7">
    <location>
        <begin position="1100"/>
        <end position="1353"/>
    </location>
</feature>
<dbReference type="InterPro" id="IPR011009">
    <property type="entry name" value="Kinase-like_dom_sf"/>
</dbReference>
<feature type="compositionally biased region" description="Basic and acidic residues" evidence="6">
    <location>
        <begin position="35"/>
        <end position="48"/>
    </location>
</feature>
<dbReference type="Proteomes" id="UP000041254">
    <property type="component" value="Unassembled WGS sequence"/>
</dbReference>
<dbReference type="SUPFAM" id="SSF56112">
    <property type="entry name" value="Protein kinase-like (PK-like)"/>
    <property type="match status" value="1"/>
</dbReference>
<feature type="compositionally biased region" description="Polar residues" evidence="6">
    <location>
        <begin position="78"/>
        <end position="94"/>
    </location>
</feature>
<evidence type="ECO:0000256" key="3">
    <source>
        <dbReference type="ARBA" id="ARBA00022741"/>
    </source>
</evidence>
<sequence length="1459" mass="154146">MHRSRQSHASDEQRLQSIYAVDSRLSRRHPNQPQPREEPSSRHGDSPRSQRTTRYGGSPGDRDQGEMVNGEGKHLRNGYNSRQPHPLSNTSTGLGISSGVPGSSAGVSGKSSASDLSQLPARRLFDKKGLSVSTARPPSPPLSNPSNPISPGGDTRYTKSPTAHQIVKEAREFAANHSHTTTARDAAGRMSRRPHPLDERLSPFHESQQPSPPLAKLANGVSPASAPGPINLGPLDEDVSGGPTHRRGYIAPRACGSAPTSSQHGKSGEAQEGVRDRFRWGGREGRSLLSIAGSNIASDRQSGGSSPSSDRTTPQSGGGLSSRQLPPGGSGGGRLDENMAKLAQFGQVPQVPRGDSESPPPQPPLPFPPGRVRPTTGLRVDTDADVSEGVGGAPSSTGSGKSIGSLGSGGGRRFRVAGTPGGEAGSDRRPPSIGSGGHGRQPPSDSGGSDTTSNPSPQEQRLNLGHWSTDPDMPVPTLPPPPPMTVSPSGSPHSVSPGARPTQSPHLRYSINNRQSPSAGGSTGGGSSRHGSSSGRRYKMGTGSGEGSSPRFPPIHPNTWKADPPKTILPPIANIGGGDRDRSRPPTFIPPTDPLTPKRNFSRSRQLDYEVPRRESDPLYPMGRPPPPPAVSLLAMQRRQPPSPEEGALSSPGPRATHRIDLGPLQTPPRRKKGGMNGAGAGGGGGGGGEDSDDMLLPAVDIVSRHSSPGGSSSRRSPGDPLGDVAEWDSLLARQTSTERARGGPDGSATHTRPRQRTSGGGRSKEDSLSMSQSCSLLDSEDFLSPDPQAIASDNSLSFSVSQPHASPDRVRDLEDSFSSATSPVPERKTESAHSAIRGGRDPLSRSRSPRLRPLQKAGTVDGADGHREGVTPSPPPRAPAKLPHTPQGRPRPPVSPRSPHPSGASSAPASRHGSRPRPLDRDTSRPSSRQRLAESRQGGYELFVQAPDEEGERSAGAGDATGERRDSGSNVTSHREWVAARQGAFDSHRGGGRRRPPRIGEVDEEEEEEEEVEAAEGSESDESLGGVNLEDSSTKFEDLPPPSIMRSGTQQYVHEQQKATARRPGTTPGMIGGGSRGGAGVASPPGSPHSPVEGSSVRWIRGGVIGQGQLGRVYEGMEVRTGRRIAVKELLVDEAADKKFIDQHMHEINLYQELRHEHIVSYLGHDKIDGCVYIYMEFMPGGSLAQMLTRFGAFEEETIATYTRHVLEGLKYLHDRNIMHRDVKGGNILVDTEGNAKLADFGCSRKAERSMATTIKGTLPWTAPEVIHQKGYGRKADIWSLGGVVVEMAQAHHPWDSFDNQMAAMLKIGFSQETPNIPKHLSHVAKDFLERCFQRDPDRRSTAEDLLTHPFITRRLDDPLPPPIPPSQPSSPTDPQPPQLPGHQQQPEAPAAAAASPSDGEGGGASGLWWTRLPSKLAEAGGASNNAAAAADAGDAGDGGADRGWSGEGSDGCTGGAS</sequence>
<feature type="compositionally biased region" description="Pro residues" evidence="6">
    <location>
        <begin position="358"/>
        <end position="371"/>
    </location>
</feature>
<reference evidence="8 9" key="1">
    <citation type="submission" date="2014-11" db="EMBL/GenBank/DDBJ databases">
        <authorList>
            <person name="Zhu J."/>
            <person name="Qi W."/>
            <person name="Song R."/>
        </authorList>
    </citation>
    <scope>NUCLEOTIDE SEQUENCE [LARGE SCALE GENOMIC DNA]</scope>
</reference>
<keyword evidence="4" id="KW-0418">Kinase</keyword>
<feature type="compositionally biased region" description="Acidic residues" evidence="6">
    <location>
        <begin position="1003"/>
        <end position="1023"/>
    </location>
</feature>
<feature type="compositionally biased region" description="Pro residues" evidence="6">
    <location>
        <begin position="1360"/>
        <end position="1381"/>
    </location>
</feature>
<dbReference type="InParanoid" id="A0A0G4H5G2"/>
<dbReference type="GO" id="GO:0005524">
    <property type="term" value="F:ATP binding"/>
    <property type="evidence" value="ECO:0007669"/>
    <property type="project" value="UniProtKB-KW"/>
</dbReference>
<protein>
    <recommendedName>
        <fullName evidence="7">Protein kinase domain-containing protein</fullName>
    </recommendedName>
</protein>
<dbReference type="PROSITE" id="PS50011">
    <property type="entry name" value="PROTEIN_KINASE_DOM"/>
    <property type="match status" value="1"/>
</dbReference>
<dbReference type="PANTHER" id="PTHR11584:SF369">
    <property type="entry name" value="MITOGEN-ACTIVATED PROTEIN KINASE KINASE KINASE 19-RELATED"/>
    <property type="match status" value="1"/>
</dbReference>
<dbReference type="OrthoDB" id="266718at2759"/>
<dbReference type="GO" id="GO:0004674">
    <property type="term" value="F:protein serine/threonine kinase activity"/>
    <property type="evidence" value="ECO:0007669"/>
    <property type="project" value="UniProtKB-KW"/>
</dbReference>
<dbReference type="PROSITE" id="PS00108">
    <property type="entry name" value="PROTEIN_KINASE_ST"/>
    <property type="match status" value="1"/>
</dbReference>
<feature type="compositionally biased region" description="Low complexity" evidence="6">
    <location>
        <begin position="95"/>
        <end position="114"/>
    </location>
</feature>
<dbReference type="InterPro" id="IPR000719">
    <property type="entry name" value="Prot_kinase_dom"/>
</dbReference>